<dbReference type="SUPFAM" id="SSF47384">
    <property type="entry name" value="Homodimeric domain of signal transducing histidine kinase"/>
    <property type="match status" value="1"/>
</dbReference>
<evidence type="ECO:0000256" key="7">
    <source>
        <dbReference type="SAM" id="Coils"/>
    </source>
</evidence>
<dbReference type="Pfam" id="PF02518">
    <property type="entry name" value="HATPase_c"/>
    <property type="match status" value="1"/>
</dbReference>
<evidence type="ECO:0000256" key="4">
    <source>
        <dbReference type="ARBA" id="ARBA00022777"/>
    </source>
</evidence>
<evidence type="ECO:0000259" key="8">
    <source>
        <dbReference type="PROSITE" id="PS50109"/>
    </source>
</evidence>
<protein>
    <recommendedName>
        <fullName evidence="2">histidine kinase</fullName>
        <ecNumber evidence="2">2.7.13.3</ecNumber>
    </recommendedName>
</protein>
<dbReference type="InterPro" id="IPR013656">
    <property type="entry name" value="PAS_4"/>
</dbReference>
<dbReference type="InterPro" id="IPR011006">
    <property type="entry name" value="CheY-like_superfamily"/>
</dbReference>
<dbReference type="SMART" id="SM00388">
    <property type="entry name" value="HisKA"/>
    <property type="match status" value="1"/>
</dbReference>
<dbReference type="PROSITE" id="PS50110">
    <property type="entry name" value="RESPONSE_REGULATORY"/>
    <property type="match status" value="2"/>
</dbReference>
<dbReference type="Pfam" id="PF08448">
    <property type="entry name" value="PAS_4"/>
    <property type="match status" value="1"/>
</dbReference>
<dbReference type="Gene3D" id="1.10.287.130">
    <property type="match status" value="1"/>
</dbReference>
<dbReference type="Gene3D" id="3.40.50.2300">
    <property type="match status" value="2"/>
</dbReference>
<keyword evidence="7" id="KW-0175">Coiled coil</keyword>
<gene>
    <name evidence="10" type="ORF">ACFVKH_10315</name>
</gene>
<dbReference type="SMART" id="SM00448">
    <property type="entry name" value="REC"/>
    <property type="match status" value="2"/>
</dbReference>
<keyword evidence="3 6" id="KW-0597">Phosphoprotein</keyword>
<dbReference type="InterPro" id="IPR036890">
    <property type="entry name" value="HATPase_C_sf"/>
</dbReference>
<dbReference type="EC" id="2.7.13.3" evidence="2"/>
<dbReference type="EMBL" id="JBHZOL010000069">
    <property type="protein sequence ID" value="MFE4106671.1"/>
    <property type="molecule type" value="Genomic_DNA"/>
</dbReference>
<organism evidence="10 11">
    <name type="scientific">Almyronema epifaneia S1</name>
    <dbReference type="NCBI Taxonomy" id="2991925"/>
    <lineage>
        <taxon>Bacteria</taxon>
        <taxon>Bacillati</taxon>
        <taxon>Cyanobacteriota</taxon>
        <taxon>Cyanophyceae</taxon>
        <taxon>Nodosilineales</taxon>
        <taxon>Nodosilineaceae</taxon>
        <taxon>Almyronema</taxon>
        <taxon>Almyronema epifaneia</taxon>
    </lineage>
</organism>
<feature type="coiled-coil region" evidence="7">
    <location>
        <begin position="111"/>
        <end position="138"/>
    </location>
</feature>
<dbReference type="PANTHER" id="PTHR43547">
    <property type="entry name" value="TWO-COMPONENT HISTIDINE KINASE"/>
    <property type="match status" value="1"/>
</dbReference>
<keyword evidence="11" id="KW-1185">Reference proteome</keyword>
<feature type="domain" description="Histidine kinase" evidence="8">
    <location>
        <begin position="291"/>
        <end position="512"/>
    </location>
</feature>
<evidence type="ECO:0000256" key="1">
    <source>
        <dbReference type="ARBA" id="ARBA00000085"/>
    </source>
</evidence>
<comment type="catalytic activity">
    <reaction evidence="1">
        <text>ATP + protein L-histidine = ADP + protein N-phospho-L-histidine.</text>
        <dbReference type="EC" id="2.7.13.3"/>
    </reaction>
</comment>
<keyword evidence="4" id="KW-0808">Transferase</keyword>
<dbReference type="InterPro" id="IPR003594">
    <property type="entry name" value="HATPase_dom"/>
</dbReference>
<keyword evidence="4" id="KW-0418">Kinase</keyword>
<keyword evidence="5" id="KW-0902">Two-component regulatory system</keyword>
<dbReference type="CDD" id="cd00156">
    <property type="entry name" value="REC"/>
    <property type="match status" value="1"/>
</dbReference>
<evidence type="ECO:0000313" key="11">
    <source>
        <dbReference type="Proteomes" id="UP001600165"/>
    </source>
</evidence>
<feature type="domain" description="Response regulatory" evidence="9">
    <location>
        <begin position="541"/>
        <end position="659"/>
    </location>
</feature>
<feature type="modified residue" description="4-aspartylphosphate" evidence="6">
    <location>
        <position position="54"/>
    </location>
</feature>
<dbReference type="InterPro" id="IPR005467">
    <property type="entry name" value="His_kinase_dom"/>
</dbReference>
<dbReference type="Pfam" id="PF00072">
    <property type="entry name" value="Response_reg"/>
    <property type="match status" value="2"/>
</dbReference>
<evidence type="ECO:0000259" key="9">
    <source>
        <dbReference type="PROSITE" id="PS50110"/>
    </source>
</evidence>
<dbReference type="PRINTS" id="PR00344">
    <property type="entry name" value="BCTRLSENSOR"/>
</dbReference>
<name>A0ABW6IER4_9CYAN</name>
<dbReference type="PANTHER" id="PTHR43547:SF2">
    <property type="entry name" value="HYBRID SIGNAL TRANSDUCTION HISTIDINE KINASE C"/>
    <property type="match status" value="1"/>
</dbReference>
<proteinExistence type="predicted"/>
<dbReference type="InterPro" id="IPR036097">
    <property type="entry name" value="HisK_dim/P_sf"/>
</dbReference>
<comment type="caution">
    <text evidence="10">The sequence shown here is derived from an EMBL/GenBank/DDBJ whole genome shotgun (WGS) entry which is preliminary data.</text>
</comment>
<accession>A0ABW6IER4</accession>
<dbReference type="CDD" id="cd16922">
    <property type="entry name" value="HATPase_EvgS-ArcB-TorS-like"/>
    <property type="match status" value="1"/>
</dbReference>
<dbReference type="InterPro" id="IPR001789">
    <property type="entry name" value="Sig_transdc_resp-reg_receiver"/>
</dbReference>
<dbReference type="Gene3D" id="3.30.565.10">
    <property type="entry name" value="Histidine kinase-like ATPase, C-terminal domain"/>
    <property type="match status" value="1"/>
</dbReference>
<sequence length="667" mass="74501">MLQVLVLEDDVRDLELMQQMLNSEELRCQFVNVVTQADFVQALQTQTFELILADYALPGFDGLAALTIAKQTHPFVPFILVSGVLGEEQAIEALQKGATDYVLKQRLDRLLPATRRALRETENRAERLRAEQALRESEERFRTSVETMVDCFGIYLTQRNPNRQVTDFQIEYVNQAACQYLKTHLEQLINQPLKQAMPFVHETPLFADLCQVLETGQALNQEYLLSSVEEATPVAIDVRAAKLRDGLVVTWRDVSERKQTEAEREQLIYREQSARAEAEAANRLKDEFIATLSHELRTPLNAIQGWVQLLSMRRLDDNTFERGLETIQRNTRSLSQLVEDILDVSRIVRDQMQLNLTLLKTADLVAVIRATVETVQPQASEKKIQLKTDFAPFEGAILGDSDRLQQVLLNLLSNAIKFTPEDGQVQISLHPGGDRVQIRVTDTGQGIAPDVLPHIFERFRQADSSTTRSQRGLGLGLAIVHYITEAHDGHVSAASAGLGKGATFTVEIPTIQIEGQLEPTPEIRSSLLAKPPKPYELNHLKILVVEDVADTRKLYKAILQQYGANVQTVANAEEGLKAFTANPPQVLISDISMPGEDGYSLIGKVRELEAHNDHKTPAIALTAHSRAVDQSQILAAGFQAHLAKPIDVQQLIRLIQSLVQPRSLEGV</sequence>
<evidence type="ECO:0000256" key="2">
    <source>
        <dbReference type="ARBA" id="ARBA00012438"/>
    </source>
</evidence>
<dbReference type="CDD" id="cd17580">
    <property type="entry name" value="REC_2_DhkD-like"/>
    <property type="match status" value="1"/>
</dbReference>
<dbReference type="InterPro" id="IPR004358">
    <property type="entry name" value="Sig_transdc_His_kin-like_C"/>
</dbReference>
<dbReference type="SMART" id="SM00387">
    <property type="entry name" value="HATPase_c"/>
    <property type="match status" value="1"/>
</dbReference>
<evidence type="ECO:0000256" key="5">
    <source>
        <dbReference type="ARBA" id="ARBA00023012"/>
    </source>
</evidence>
<dbReference type="Pfam" id="PF00512">
    <property type="entry name" value="HisKA"/>
    <property type="match status" value="1"/>
</dbReference>
<evidence type="ECO:0000313" key="10">
    <source>
        <dbReference type="EMBL" id="MFE4106671.1"/>
    </source>
</evidence>
<dbReference type="PROSITE" id="PS50109">
    <property type="entry name" value="HIS_KIN"/>
    <property type="match status" value="1"/>
</dbReference>
<dbReference type="Proteomes" id="UP001600165">
    <property type="component" value="Unassembled WGS sequence"/>
</dbReference>
<feature type="domain" description="Response regulatory" evidence="9">
    <location>
        <begin position="3"/>
        <end position="119"/>
    </location>
</feature>
<evidence type="ECO:0000256" key="3">
    <source>
        <dbReference type="ARBA" id="ARBA00022553"/>
    </source>
</evidence>
<evidence type="ECO:0000256" key="6">
    <source>
        <dbReference type="PROSITE-ProRule" id="PRU00169"/>
    </source>
</evidence>
<dbReference type="SUPFAM" id="SSF55785">
    <property type="entry name" value="PYP-like sensor domain (PAS domain)"/>
    <property type="match status" value="1"/>
</dbReference>
<dbReference type="CDD" id="cd00082">
    <property type="entry name" value="HisKA"/>
    <property type="match status" value="1"/>
</dbReference>
<feature type="modified residue" description="4-aspartylphosphate" evidence="6">
    <location>
        <position position="590"/>
    </location>
</feature>
<dbReference type="SUPFAM" id="SSF55874">
    <property type="entry name" value="ATPase domain of HSP90 chaperone/DNA topoisomerase II/histidine kinase"/>
    <property type="match status" value="1"/>
</dbReference>
<dbReference type="SUPFAM" id="SSF52172">
    <property type="entry name" value="CheY-like"/>
    <property type="match status" value="2"/>
</dbReference>
<reference evidence="10 11" key="1">
    <citation type="submission" date="2024-10" db="EMBL/GenBank/DDBJ databases">
        <authorList>
            <person name="Ratan Roy A."/>
            <person name="Morales Sandoval P.H."/>
            <person name="De Los Santos Villalobos S."/>
            <person name="Chakraborty S."/>
            <person name="Mukherjee J."/>
        </authorList>
    </citation>
    <scope>NUCLEOTIDE SEQUENCE [LARGE SCALE GENOMIC DNA]</scope>
    <source>
        <strain evidence="10 11">S1</strain>
    </source>
</reference>
<dbReference type="RefSeq" id="WP_377964652.1">
    <property type="nucleotide sequence ID" value="NZ_JBHZOL010000069.1"/>
</dbReference>
<dbReference type="InterPro" id="IPR035965">
    <property type="entry name" value="PAS-like_dom_sf"/>
</dbReference>
<dbReference type="Gene3D" id="3.30.450.20">
    <property type="entry name" value="PAS domain"/>
    <property type="match status" value="1"/>
</dbReference>
<dbReference type="InterPro" id="IPR003661">
    <property type="entry name" value="HisK_dim/P_dom"/>
</dbReference>